<accession>A0ABN7T0M2</accession>
<protein>
    <submittedName>
        <fullName evidence="1">Oidioi.mRNA.OKI2018_I69.chr1.g3739.t1.cds</fullName>
    </submittedName>
</protein>
<dbReference type="EMBL" id="OU015566">
    <property type="protein sequence ID" value="CAG5108319.1"/>
    <property type="molecule type" value="Genomic_DNA"/>
</dbReference>
<dbReference type="Proteomes" id="UP001158576">
    <property type="component" value="Chromosome 1"/>
</dbReference>
<name>A0ABN7T0M2_OIKDI</name>
<evidence type="ECO:0000313" key="2">
    <source>
        <dbReference type="Proteomes" id="UP001158576"/>
    </source>
</evidence>
<gene>
    <name evidence="1" type="ORF">OKIOD_LOCUS12504</name>
</gene>
<evidence type="ECO:0000313" key="1">
    <source>
        <dbReference type="EMBL" id="CAG5108319.1"/>
    </source>
</evidence>
<sequence>MSAQFQFLEHETQFKGVISNEIISFGYGTVTIYNSQNQALVTVTVEHQCCDGKGPQYVATHHALGEVIRTSIIKSEKCCFCCMKEADYGVFAGQEHLGSLRQADFVGSVFDSVFRYPSMSQGYVHTPTEMLDPSGNVFLNYHQSTSTGTGFMAQMAHSDQTTQTMISQGGNHVATLDTHYQLGVFQGEMSATMSVSPQLPVPVKLCLMINLAIVLFDMRQADRNRHSG</sequence>
<keyword evidence="2" id="KW-1185">Reference proteome</keyword>
<organism evidence="1 2">
    <name type="scientific">Oikopleura dioica</name>
    <name type="common">Tunicate</name>
    <dbReference type="NCBI Taxonomy" id="34765"/>
    <lineage>
        <taxon>Eukaryota</taxon>
        <taxon>Metazoa</taxon>
        <taxon>Chordata</taxon>
        <taxon>Tunicata</taxon>
        <taxon>Appendicularia</taxon>
        <taxon>Copelata</taxon>
        <taxon>Oikopleuridae</taxon>
        <taxon>Oikopleura</taxon>
    </lineage>
</organism>
<reference evidence="1 2" key="1">
    <citation type="submission" date="2021-04" db="EMBL/GenBank/DDBJ databases">
        <authorList>
            <person name="Bliznina A."/>
        </authorList>
    </citation>
    <scope>NUCLEOTIDE SEQUENCE [LARGE SCALE GENOMIC DNA]</scope>
</reference>
<proteinExistence type="predicted"/>